<feature type="zinc finger region" description="FLZ-type" evidence="6">
    <location>
        <begin position="52"/>
        <end position="96"/>
    </location>
</feature>
<evidence type="ECO:0000256" key="5">
    <source>
        <dbReference type="ARBA" id="ARBA00022771"/>
    </source>
</evidence>
<evidence type="ECO:0000259" key="8">
    <source>
        <dbReference type="PROSITE" id="PS51795"/>
    </source>
</evidence>
<evidence type="ECO:0000256" key="7">
    <source>
        <dbReference type="SAM" id="MobiDB-lite"/>
    </source>
</evidence>
<comment type="similarity">
    <text evidence="2">Belongs to the FLZ family.</text>
</comment>
<feature type="region of interest" description="Disordered" evidence="7">
    <location>
        <begin position="18"/>
        <end position="38"/>
    </location>
</feature>
<evidence type="ECO:0000256" key="3">
    <source>
        <dbReference type="ARBA" id="ARBA00022490"/>
    </source>
</evidence>
<dbReference type="GO" id="GO:0005737">
    <property type="term" value="C:cytoplasm"/>
    <property type="evidence" value="ECO:0007669"/>
    <property type="project" value="UniProtKB-SubCell"/>
</dbReference>
<sequence length="147" mass="15667">MVGLSVLLESTKNDIFLSGRRSMAPSPSPSPSSPSPFSSSSGFVVAGAEVRPFLHQCLLCKRRLLENEDIYMYMGEMAFCSEDCRVEYIAAEADGAGESGGRSTQCNTNGSSPAAPGHAIRKQPVFSADSSPPKHEGKRAYSSRIAC</sequence>
<dbReference type="Pfam" id="PF04570">
    <property type="entry name" value="zf-FLZ"/>
    <property type="match status" value="1"/>
</dbReference>
<evidence type="ECO:0000256" key="2">
    <source>
        <dbReference type="ARBA" id="ARBA00009374"/>
    </source>
</evidence>
<comment type="subcellular location">
    <subcellularLocation>
        <location evidence="1">Cytoplasm</location>
    </subcellularLocation>
</comment>
<dbReference type="AlphaFoldDB" id="A0A7N0U8G7"/>
<dbReference type="InterPro" id="IPR007650">
    <property type="entry name" value="Zf-FLZ_dom"/>
</dbReference>
<feature type="region of interest" description="Disordered" evidence="7">
    <location>
        <begin position="95"/>
        <end position="147"/>
    </location>
</feature>
<evidence type="ECO:0000256" key="4">
    <source>
        <dbReference type="ARBA" id="ARBA00022723"/>
    </source>
</evidence>
<dbReference type="EnsemblPlants" id="Kaladp0058s0163.1.v1.1">
    <property type="protein sequence ID" value="Kaladp0058s0163.1.v1.1"/>
    <property type="gene ID" value="Kaladp0058s0163.v1.1"/>
</dbReference>
<feature type="domain" description="FLZ-type" evidence="8">
    <location>
        <begin position="52"/>
        <end position="96"/>
    </location>
</feature>
<dbReference type="PANTHER" id="PTHR33059:SF84">
    <property type="entry name" value="FCS-LIKE ZINC FINGER 15"/>
    <property type="match status" value="1"/>
</dbReference>
<dbReference type="PANTHER" id="PTHR33059">
    <property type="entry name" value="FCS-LIKE ZINC FINGER 5"/>
    <property type="match status" value="1"/>
</dbReference>
<reference evidence="9" key="1">
    <citation type="submission" date="2021-01" db="UniProtKB">
        <authorList>
            <consortium name="EnsemblPlants"/>
        </authorList>
    </citation>
    <scope>IDENTIFICATION</scope>
</reference>
<keyword evidence="3" id="KW-0963">Cytoplasm</keyword>
<keyword evidence="5" id="KW-0863">Zinc-finger</keyword>
<keyword evidence="10" id="KW-1185">Reference proteome</keyword>
<dbReference type="GO" id="GO:0008270">
    <property type="term" value="F:zinc ion binding"/>
    <property type="evidence" value="ECO:0007669"/>
    <property type="project" value="UniProtKB-KW"/>
</dbReference>
<dbReference type="PROSITE" id="PS51795">
    <property type="entry name" value="ZF_FLZ"/>
    <property type="match status" value="1"/>
</dbReference>
<evidence type="ECO:0000256" key="1">
    <source>
        <dbReference type="ARBA" id="ARBA00004496"/>
    </source>
</evidence>
<name>A0A7N0U8G7_KALFE</name>
<proteinExistence type="inferred from homology"/>
<protein>
    <recommendedName>
        <fullName evidence="8">FLZ-type domain-containing protein</fullName>
    </recommendedName>
</protein>
<evidence type="ECO:0000313" key="9">
    <source>
        <dbReference type="EnsemblPlants" id="Kaladp0058s0163.1.v1.1"/>
    </source>
</evidence>
<dbReference type="Proteomes" id="UP000594263">
    <property type="component" value="Unplaced"/>
</dbReference>
<keyword evidence="4" id="KW-0479">Metal-binding</keyword>
<accession>A0A7N0U8G7</accession>
<organism evidence="9 10">
    <name type="scientific">Kalanchoe fedtschenkoi</name>
    <name type="common">Lavender scallops</name>
    <name type="synonym">South American air plant</name>
    <dbReference type="NCBI Taxonomy" id="63787"/>
    <lineage>
        <taxon>Eukaryota</taxon>
        <taxon>Viridiplantae</taxon>
        <taxon>Streptophyta</taxon>
        <taxon>Embryophyta</taxon>
        <taxon>Tracheophyta</taxon>
        <taxon>Spermatophyta</taxon>
        <taxon>Magnoliopsida</taxon>
        <taxon>eudicotyledons</taxon>
        <taxon>Gunneridae</taxon>
        <taxon>Pentapetalae</taxon>
        <taxon>Saxifragales</taxon>
        <taxon>Crassulaceae</taxon>
        <taxon>Kalanchoe</taxon>
    </lineage>
</organism>
<evidence type="ECO:0000313" key="10">
    <source>
        <dbReference type="Proteomes" id="UP000594263"/>
    </source>
</evidence>
<feature type="compositionally biased region" description="Polar residues" evidence="7">
    <location>
        <begin position="102"/>
        <end position="112"/>
    </location>
</feature>
<keyword evidence="5" id="KW-0862">Zinc</keyword>
<evidence type="ECO:0000256" key="6">
    <source>
        <dbReference type="PROSITE-ProRule" id="PRU01131"/>
    </source>
</evidence>
<dbReference type="Gramene" id="Kaladp0058s0163.1.v1.1">
    <property type="protein sequence ID" value="Kaladp0058s0163.1.v1.1"/>
    <property type="gene ID" value="Kaladp0058s0163.v1.1"/>
</dbReference>